<evidence type="ECO:0000313" key="1">
    <source>
        <dbReference type="EMBL" id="TNN78186.1"/>
    </source>
</evidence>
<dbReference type="EMBL" id="SRLO01000076">
    <property type="protein sequence ID" value="TNN78186.1"/>
    <property type="molecule type" value="Genomic_DNA"/>
</dbReference>
<dbReference type="Proteomes" id="UP000314294">
    <property type="component" value="Unassembled WGS sequence"/>
</dbReference>
<dbReference type="AlphaFoldDB" id="A0A4Z2IJY7"/>
<evidence type="ECO:0000313" key="2">
    <source>
        <dbReference type="Proteomes" id="UP000314294"/>
    </source>
</evidence>
<organism evidence="1 2">
    <name type="scientific">Liparis tanakae</name>
    <name type="common">Tanaka's snailfish</name>
    <dbReference type="NCBI Taxonomy" id="230148"/>
    <lineage>
        <taxon>Eukaryota</taxon>
        <taxon>Metazoa</taxon>
        <taxon>Chordata</taxon>
        <taxon>Craniata</taxon>
        <taxon>Vertebrata</taxon>
        <taxon>Euteleostomi</taxon>
        <taxon>Actinopterygii</taxon>
        <taxon>Neopterygii</taxon>
        <taxon>Teleostei</taxon>
        <taxon>Neoteleostei</taxon>
        <taxon>Acanthomorphata</taxon>
        <taxon>Eupercaria</taxon>
        <taxon>Perciformes</taxon>
        <taxon>Cottioidei</taxon>
        <taxon>Cottales</taxon>
        <taxon>Liparidae</taxon>
        <taxon>Liparis</taxon>
    </lineage>
</organism>
<name>A0A4Z2IJY7_9TELE</name>
<accession>A0A4Z2IJY7</accession>
<comment type="caution">
    <text evidence="1">The sequence shown here is derived from an EMBL/GenBank/DDBJ whole genome shotgun (WGS) entry which is preliminary data.</text>
</comment>
<sequence>MATLDPLDALQLRVNEERPALTWSDTWKGIQRLSCSSLLYFLEKEPAYEMKAAFLGRLSQISIGLRQTHPLHLYLT</sequence>
<proteinExistence type="predicted"/>
<keyword evidence="2" id="KW-1185">Reference proteome</keyword>
<protein>
    <submittedName>
        <fullName evidence="1">Uncharacterized protein</fullName>
    </submittedName>
</protein>
<reference evidence="1 2" key="1">
    <citation type="submission" date="2019-03" db="EMBL/GenBank/DDBJ databases">
        <title>First draft genome of Liparis tanakae, snailfish: a comprehensive survey of snailfish specific genes.</title>
        <authorList>
            <person name="Kim W."/>
            <person name="Song I."/>
            <person name="Jeong J.-H."/>
            <person name="Kim D."/>
            <person name="Kim S."/>
            <person name="Ryu S."/>
            <person name="Song J.Y."/>
            <person name="Lee S.K."/>
        </authorList>
    </citation>
    <scope>NUCLEOTIDE SEQUENCE [LARGE SCALE GENOMIC DNA]</scope>
    <source>
        <tissue evidence="1">Muscle</tissue>
    </source>
</reference>
<gene>
    <name evidence="1" type="ORF">EYF80_011691</name>
</gene>